<dbReference type="PANTHER" id="PTHR30586">
    <property type="entry name" value="ELECTRON TRANSPORT COMPLEX PROTEIN RNFE"/>
    <property type="match status" value="1"/>
</dbReference>
<evidence type="ECO:0000256" key="2">
    <source>
        <dbReference type="ARBA" id="ARBA00022448"/>
    </source>
</evidence>
<accession>A0A1C6JFV2</accession>
<dbReference type="GO" id="GO:0012505">
    <property type="term" value="C:endomembrane system"/>
    <property type="evidence" value="ECO:0007669"/>
    <property type="project" value="UniProtKB-SubCell"/>
</dbReference>
<comment type="subcellular location">
    <subcellularLocation>
        <location evidence="1">Endomembrane system</location>
        <topology evidence="1">Multi-pass membrane protein</topology>
    </subcellularLocation>
</comment>
<feature type="transmembrane region" description="Helical" evidence="7">
    <location>
        <begin position="120"/>
        <end position="139"/>
    </location>
</feature>
<reference evidence="8" key="1">
    <citation type="submission" date="2015-09" db="EMBL/GenBank/DDBJ databases">
        <authorList>
            <consortium name="Pathogen Informatics"/>
        </authorList>
    </citation>
    <scope>NUCLEOTIDE SEQUENCE</scope>
    <source>
        <strain evidence="8">2789STDY5834896</strain>
    </source>
</reference>
<keyword evidence="5 7" id="KW-1133">Transmembrane helix</keyword>
<keyword evidence="6 7" id="KW-0472">Membrane</keyword>
<feature type="transmembrane region" description="Helical" evidence="7">
    <location>
        <begin position="32"/>
        <end position="51"/>
    </location>
</feature>
<dbReference type="InterPro" id="IPR003667">
    <property type="entry name" value="NqrDE/RnfAE"/>
</dbReference>
<dbReference type="PIRSF" id="PIRSF006102">
    <property type="entry name" value="NQR_DE"/>
    <property type="match status" value="1"/>
</dbReference>
<gene>
    <name evidence="8" type="primary">nqrD</name>
    <name evidence="8" type="ORF">SAMEA3545359_02162</name>
</gene>
<evidence type="ECO:0000256" key="6">
    <source>
        <dbReference type="ARBA" id="ARBA00023136"/>
    </source>
</evidence>
<proteinExistence type="predicted"/>
<dbReference type="GO" id="GO:0016491">
    <property type="term" value="F:oxidoreductase activity"/>
    <property type="evidence" value="ECO:0007669"/>
    <property type="project" value="UniProtKB-KW"/>
</dbReference>
<feature type="transmembrane region" description="Helical" evidence="7">
    <location>
        <begin position="57"/>
        <end position="79"/>
    </location>
</feature>
<evidence type="ECO:0000256" key="7">
    <source>
        <dbReference type="SAM" id="Phobius"/>
    </source>
</evidence>
<feature type="transmembrane region" description="Helical" evidence="7">
    <location>
        <begin position="192"/>
        <end position="211"/>
    </location>
</feature>
<keyword evidence="3 7" id="KW-0812">Transmembrane</keyword>
<evidence type="ECO:0000256" key="3">
    <source>
        <dbReference type="ARBA" id="ARBA00022692"/>
    </source>
</evidence>
<evidence type="ECO:0000256" key="4">
    <source>
        <dbReference type="ARBA" id="ARBA00022967"/>
    </source>
</evidence>
<dbReference type="EMBL" id="FMHG01000001">
    <property type="protein sequence ID" value="SCJ80899.1"/>
    <property type="molecule type" value="Genomic_DNA"/>
</dbReference>
<dbReference type="PANTHER" id="PTHR30586:SF1">
    <property type="entry name" value="NA(+)-TRANSLOCATING NADH-QUINONE REDUCTASE SUBUNIT D"/>
    <property type="match status" value="1"/>
</dbReference>
<evidence type="ECO:0000256" key="1">
    <source>
        <dbReference type="ARBA" id="ARBA00004127"/>
    </source>
</evidence>
<protein>
    <submittedName>
        <fullName evidence="8">Na(+)-translocating NADH-quinone reductase subunit D</fullName>
        <ecNumber evidence="8">1.6.5.-</ecNumber>
    </submittedName>
</protein>
<evidence type="ECO:0000256" key="5">
    <source>
        <dbReference type="ARBA" id="ARBA00022989"/>
    </source>
</evidence>
<keyword evidence="2" id="KW-0813">Transport</keyword>
<organism evidence="8">
    <name type="scientific">uncultured Anaerotruncus sp</name>
    <dbReference type="NCBI Taxonomy" id="905011"/>
    <lineage>
        <taxon>Bacteria</taxon>
        <taxon>Bacillati</taxon>
        <taxon>Bacillota</taxon>
        <taxon>Clostridia</taxon>
        <taxon>Eubacteriales</taxon>
        <taxon>Oscillospiraceae</taxon>
        <taxon>Anaerotruncus</taxon>
        <taxon>environmental samples</taxon>
    </lineage>
</organism>
<feature type="transmembrane region" description="Helical" evidence="7">
    <location>
        <begin position="91"/>
        <end position="114"/>
    </location>
</feature>
<evidence type="ECO:0000313" key="8">
    <source>
        <dbReference type="EMBL" id="SCJ80899.1"/>
    </source>
</evidence>
<dbReference type="AlphaFoldDB" id="A0A1C6JFV2"/>
<keyword evidence="4" id="KW-1278">Translocase</keyword>
<sequence length="225" mass="25195">MKKLLRKMRARKERVRQYIGARQDKLDRFSGLFSKHPVLMQGLAIAPAIVATQSLKAAWILSVGFFLIVLPTVLLVSWLCKKLDEVYRTIVSALLAAVLFVPVSILLTQFFPFISTNVGLYLPILIVDSLILTKCDLYIELGVRGGRFLDMLCTGLGFTLLICLLGALRELLAYGTLWGKNTGFPPVSEAVAMPFFGFFVIGLAAAGFRYCNNSFRHWINKKEEE</sequence>
<dbReference type="GO" id="GO:0005886">
    <property type="term" value="C:plasma membrane"/>
    <property type="evidence" value="ECO:0007669"/>
    <property type="project" value="TreeGrafter"/>
</dbReference>
<name>A0A1C6JFV2_9FIRM</name>
<feature type="transmembrane region" description="Helical" evidence="7">
    <location>
        <begin position="151"/>
        <end position="172"/>
    </location>
</feature>
<dbReference type="Pfam" id="PF02508">
    <property type="entry name" value="Rnf-Nqr"/>
    <property type="match status" value="1"/>
</dbReference>
<dbReference type="EC" id="1.6.5.-" evidence="8"/>
<keyword evidence="8" id="KW-0560">Oxidoreductase</keyword>